<proteinExistence type="predicted"/>
<gene>
    <name evidence="1" type="ORF">M413DRAFT_154881</name>
</gene>
<name>A0A0C3BW70_HEBCY</name>
<dbReference type="OrthoDB" id="3830579at2759"/>
<reference evidence="2" key="2">
    <citation type="submission" date="2015-01" db="EMBL/GenBank/DDBJ databases">
        <title>Evolutionary Origins and Diversification of the Mycorrhizal Mutualists.</title>
        <authorList>
            <consortium name="DOE Joint Genome Institute"/>
            <consortium name="Mycorrhizal Genomics Consortium"/>
            <person name="Kohler A."/>
            <person name="Kuo A."/>
            <person name="Nagy L.G."/>
            <person name="Floudas D."/>
            <person name="Copeland A."/>
            <person name="Barry K.W."/>
            <person name="Cichocki N."/>
            <person name="Veneault-Fourrey C."/>
            <person name="LaButti K."/>
            <person name="Lindquist E.A."/>
            <person name="Lipzen A."/>
            <person name="Lundell T."/>
            <person name="Morin E."/>
            <person name="Murat C."/>
            <person name="Riley R."/>
            <person name="Ohm R."/>
            <person name="Sun H."/>
            <person name="Tunlid A."/>
            <person name="Henrissat B."/>
            <person name="Grigoriev I.V."/>
            <person name="Hibbett D.S."/>
            <person name="Martin F."/>
        </authorList>
    </citation>
    <scope>NUCLEOTIDE SEQUENCE [LARGE SCALE GENOMIC DNA]</scope>
    <source>
        <strain evidence="2">h7</strain>
    </source>
</reference>
<accession>A0A0C3BW70</accession>
<dbReference type="EMBL" id="KN831781">
    <property type="protein sequence ID" value="KIM40865.1"/>
    <property type="molecule type" value="Genomic_DNA"/>
</dbReference>
<dbReference type="HOGENOM" id="CLU_081631_3_0_1"/>
<reference evidence="1 2" key="1">
    <citation type="submission" date="2014-04" db="EMBL/GenBank/DDBJ databases">
        <authorList>
            <consortium name="DOE Joint Genome Institute"/>
            <person name="Kuo A."/>
            <person name="Gay G."/>
            <person name="Dore J."/>
            <person name="Kohler A."/>
            <person name="Nagy L.G."/>
            <person name="Floudas D."/>
            <person name="Copeland A."/>
            <person name="Barry K.W."/>
            <person name="Cichocki N."/>
            <person name="Veneault-Fourrey C."/>
            <person name="LaButti K."/>
            <person name="Lindquist E.A."/>
            <person name="Lipzen A."/>
            <person name="Lundell T."/>
            <person name="Morin E."/>
            <person name="Murat C."/>
            <person name="Sun H."/>
            <person name="Tunlid A."/>
            <person name="Henrissat B."/>
            <person name="Grigoriev I.V."/>
            <person name="Hibbett D.S."/>
            <person name="Martin F."/>
            <person name="Nordberg H.P."/>
            <person name="Cantor M.N."/>
            <person name="Hua S.X."/>
        </authorList>
    </citation>
    <scope>NUCLEOTIDE SEQUENCE [LARGE SCALE GENOMIC DNA]</scope>
    <source>
        <strain evidence="2">h7</strain>
    </source>
</reference>
<evidence type="ECO:0000313" key="2">
    <source>
        <dbReference type="Proteomes" id="UP000053424"/>
    </source>
</evidence>
<keyword evidence="2" id="KW-1185">Reference proteome</keyword>
<dbReference type="STRING" id="686832.A0A0C3BW70"/>
<protein>
    <recommendedName>
        <fullName evidence="3">ABM domain-containing protein</fullName>
    </recommendedName>
</protein>
<evidence type="ECO:0008006" key="3">
    <source>
        <dbReference type="Google" id="ProtNLM"/>
    </source>
</evidence>
<evidence type="ECO:0000313" key="1">
    <source>
        <dbReference type="EMBL" id="KIM40865.1"/>
    </source>
</evidence>
<sequence>MPLVQILSFAASRALLSDSSLAKPFLEYLKKAEGCLNVIHGFQAEDSTRLMIFIFWKSSQDCDNLSKRDDYPLHIYELPTSLPSSLDIKKINFNKNPMRAFDAPVTDISIIKVKDDCPLEEVERTIASLKALVIRWKVENGLSDSAYPTYFAWGEVIGVPDTYGVSTGWDSVEGHVEVIKWIGENPENLVDISSIIEADIKHVTVARSCAAR</sequence>
<organism evidence="1 2">
    <name type="scientific">Hebeloma cylindrosporum</name>
    <dbReference type="NCBI Taxonomy" id="76867"/>
    <lineage>
        <taxon>Eukaryota</taxon>
        <taxon>Fungi</taxon>
        <taxon>Dikarya</taxon>
        <taxon>Basidiomycota</taxon>
        <taxon>Agaricomycotina</taxon>
        <taxon>Agaricomycetes</taxon>
        <taxon>Agaricomycetidae</taxon>
        <taxon>Agaricales</taxon>
        <taxon>Agaricineae</taxon>
        <taxon>Hymenogastraceae</taxon>
        <taxon>Hebeloma</taxon>
    </lineage>
</organism>
<dbReference type="AlphaFoldDB" id="A0A0C3BW70"/>
<dbReference type="Proteomes" id="UP000053424">
    <property type="component" value="Unassembled WGS sequence"/>
</dbReference>